<accession>A0A931DFR5</accession>
<proteinExistence type="predicted"/>
<dbReference type="RefSeq" id="WP_197009109.1">
    <property type="nucleotide sequence ID" value="NZ_BAABES010000014.1"/>
</dbReference>
<evidence type="ECO:0000313" key="2">
    <source>
        <dbReference type="EMBL" id="MBG6086055.1"/>
    </source>
</evidence>
<dbReference type="Pfam" id="PF13569">
    <property type="entry name" value="DUF4132"/>
    <property type="match status" value="1"/>
</dbReference>
<dbReference type="Proteomes" id="UP000614047">
    <property type="component" value="Unassembled WGS sequence"/>
</dbReference>
<reference evidence="2" key="1">
    <citation type="submission" date="2020-11" db="EMBL/GenBank/DDBJ databases">
        <title>Sequencing the genomes of 1000 actinobacteria strains.</title>
        <authorList>
            <person name="Klenk H.-P."/>
        </authorList>
    </citation>
    <scope>NUCLEOTIDE SEQUENCE</scope>
    <source>
        <strain evidence="2">DSM 43175</strain>
    </source>
</reference>
<dbReference type="EMBL" id="JADOUA010000001">
    <property type="protein sequence ID" value="MBG6086055.1"/>
    <property type="molecule type" value="Genomic_DNA"/>
</dbReference>
<name>A0A931DFR5_9ACTN</name>
<evidence type="ECO:0000313" key="3">
    <source>
        <dbReference type="Proteomes" id="UP000614047"/>
    </source>
</evidence>
<gene>
    <name evidence="2" type="ORF">IW256_000168</name>
</gene>
<sequence length="880" mass="96040">MSDRLPDEDALVIPESWRAEILPRRGGVAPAGEVVLDPSARERLRQRLDAVRPDIERVLGALTHGASRDVDAELLMAAWAYLQGKPDPKGAAAIAQIEAAVILGGARSLTSRDVWIDAWVVEHGLAFAARASAEVDQVTAMRRTSDRYQLQYGRNRDFYGDRADWALGAPGRRMRALLATACEDDYAEAVESLANHRQNPTQKLVVSYLVPTRHDWVQECLRLHESSSHATRLLWCAVGAADQIANLDLHPPYEPWERDLGFLPGMVATMIEGVGPAIAPILANGLDAESEVKARKPYIDGLAVLPTDEAFGLVVDRFDQADVRSVLATMLERFPRRALRLLAPLAVGDTKRARSVAVLLGEHLRTWPELDTADLPVQVRSAIDATGRARVPEAALSDLPKALASGPAQDPSAWAAPAFLPQLLLRGRDRALPAEATARLLGALSKTGPRRAPAAPFRTALEACDPGSLAEWGWALFDRWRNSTEVEDNGWPLSQLRWTGDAETARRLGAMARAATFYEGYRQALNALAVLASMGSDVALMQLSMVTAKAKAKGVKKRARKLLDQLARERGLTSEQLADRLVPDFGLDGDGGMTLDYGPRRFQVGFDEQLAPQVFDENGKLRKSLPKPGAKDDPELAPAAHRAFTGLKKDVRALAGEQIRRMEGAMVQGRHWDIGEFHQLLVHHPLMWHITRRLVWSHNDDGDGGGATTVFRLAEDRTPAGRDDEALTLSASGTVRIAHPVHLGDDLETWAGTFADYEILQPFPQLGRPTYAFGEDERDARELKRFAGRTIPPGKALGLERQGWVRAAAQDGGMQPGLTFTVPQGPTLTIELSPGIPAWNPGHTETQTLMAVRIKGATFGDLDAVTASELLLTLHAIAEP</sequence>
<organism evidence="2 3">
    <name type="scientific">Actinomadura viridis</name>
    <dbReference type="NCBI Taxonomy" id="58110"/>
    <lineage>
        <taxon>Bacteria</taxon>
        <taxon>Bacillati</taxon>
        <taxon>Actinomycetota</taxon>
        <taxon>Actinomycetes</taxon>
        <taxon>Streptosporangiales</taxon>
        <taxon>Thermomonosporaceae</taxon>
        <taxon>Actinomadura</taxon>
    </lineage>
</organism>
<protein>
    <recommendedName>
        <fullName evidence="1">DUF4132 domain-containing protein</fullName>
    </recommendedName>
</protein>
<dbReference type="InterPro" id="IPR025406">
    <property type="entry name" value="DUF4132"/>
</dbReference>
<dbReference type="AlphaFoldDB" id="A0A931DFR5"/>
<evidence type="ECO:0000259" key="1">
    <source>
        <dbReference type="Pfam" id="PF13569"/>
    </source>
</evidence>
<feature type="domain" description="DUF4132" evidence="1">
    <location>
        <begin position="619"/>
        <end position="804"/>
    </location>
</feature>
<keyword evidence="3" id="KW-1185">Reference proteome</keyword>
<comment type="caution">
    <text evidence="2">The sequence shown here is derived from an EMBL/GenBank/DDBJ whole genome shotgun (WGS) entry which is preliminary data.</text>
</comment>